<name>A0AAV5TF80_9BILA</name>
<feature type="compositionally biased region" description="Acidic residues" evidence="1">
    <location>
        <begin position="11"/>
        <end position="37"/>
    </location>
</feature>
<protein>
    <recommendedName>
        <fullName evidence="6">C-type lectin</fullName>
    </recommendedName>
</protein>
<dbReference type="InterPro" id="IPR001304">
    <property type="entry name" value="C-type_lectin-like"/>
</dbReference>
<dbReference type="CDD" id="cd00037">
    <property type="entry name" value="CLECT"/>
    <property type="match status" value="1"/>
</dbReference>
<dbReference type="PANTHER" id="PTHR31024">
    <property type="entry name" value="C-TYPE LECTIN"/>
    <property type="match status" value="1"/>
</dbReference>
<reference evidence="4" key="1">
    <citation type="submission" date="2023-10" db="EMBL/GenBank/DDBJ databases">
        <title>Genome assembly of Pristionchus species.</title>
        <authorList>
            <person name="Yoshida K."/>
            <person name="Sommer R.J."/>
        </authorList>
    </citation>
    <scope>NUCLEOTIDE SEQUENCE</scope>
    <source>
        <strain evidence="4">RS0144</strain>
    </source>
</reference>
<evidence type="ECO:0000259" key="2">
    <source>
        <dbReference type="PROSITE" id="PS50041"/>
    </source>
</evidence>
<dbReference type="PROSITE" id="PS50234">
    <property type="entry name" value="VWFA"/>
    <property type="match status" value="1"/>
</dbReference>
<dbReference type="Gene3D" id="3.10.100.10">
    <property type="entry name" value="Mannose-Binding Protein A, subunit A"/>
    <property type="match status" value="1"/>
</dbReference>
<evidence type="ECO:0000259" key="3">
    <source>
        <dbReference type="PROSITE" id="PS50234"/>
    </source>
</evidence>
<feature type="domain" description="C-type lectin" evidence="2">
    <location>
        <begin position="260"/>
        <end position="376"/>
    </location>
</feature>
<dbReference type="Pfam" id="PF13519">
    <property type="entry name" value="VWA_2"/>
    <property type="match status" value="1"/>
</dbReference>
<dbReference type="InterPro" id="IPR016187">
    <property type="entry name" value="CTDL_fold"/>
</dbReference>
<dbReference type="PANTHER" id="PTHR31024:SF3">
    <property type="entry name" value="C-TYPE LECTIN-RELATED"/>
    <property type="match status" value="1"/>
</dbReference>
<dbReference type="SMART" id="SM00034">
    <property type="entry name" value="CLECT"/>
    <property type="match status" value="1"/>
</dbReference>
<dbReference type="Gene3D" id="3.40.50.410">
    <property type="entry name" value="von Willebrand factor, type A domain"/>
    <property type="match status" value="1"/>
</dbReference>
<evidence type="ECO:0000313" key="5">
    <source>
        <dbReference type="Proteomes" id="UP001432027"/>
    </source>
</evidence>
<feature type="domain" description="VWFA" evidence="3">
    <location>
        <begin position="61"/>
        <end position="201"/>
    </location>
</feature>
<comment type="caution">
    <text evidence="4">The sequence shown here is derived from an EMBL/GenBank/DDBJ whole genome shotgun (WGS) entry which is preliminary data.</text>
</comment>
<dbReference type="AlphaFoldDB" id="A0AAV5TF80"/>
<dbReference type="SUPFAM" id="SSF53300">
    <property type="entry name" value="vWA-like"/>
    <property type="match status" value="1"/>
</dbReference>
<dbReference type="InterPro" id="IPR036465">
    <property type="entry name" value="vWFA_dom_sf"/>
</dbReference>
<evidence type="ECO:0000313" key="4">
    <source>
        <dbReference type="EMBL" id="GMS93158.1"/>
    </source>
</evidence>
<dbReference type="EMBL" id="BTSX01000004">
    <property type="protein sequence ID" value="GMS93158.1"/>
    <property type="molecule type" value="Genomic_DNA"/>
</dbReference>
<dbReference type="SMART" id="SM00327">
    <property type="entry name" value="VWA"/>
    <property type="match status" value="1"/>
</dbReference>
<accession>A0AAV5TF80</accession>
<dbReference type="SUPFAM" id="SSF56436">
    <property type="entry name" value="C-type lectin-like"/>
    <property type="match status" value="1"/>
</dbReference>
<keyword evidence="5" id="KW-1185">Reference proteome</keyword>
<dbReference type="InterPro" id="IPR016186">
    <property type="entry name" value="C-type_lectin-like/link_sf"/>
</dbReference>
<dbReference type="InterPro" id="IPR002035">
    <property type="entry name" value="VWF_A"/>
</dbReference>
<feature type="region of interest" description="Disordered" evidence="1">
    <location>
        <begin position="1"/>
        <end position="37"/>
    </location>
</feature>
<evidence type="ECO:0008006" key="6">
    <source>
        <dbReference type="Google" id="ProtNLM"/>
    </source>
</evidence>
<gene>
    <name evidence="4" type="ORF">PENTCL1PPCAC_15333</name>
</gene>
<proteinExistence type="predicted"/>
<evidence type="ECO:0000256" key="1">
    <source>
        <dbReference type="SAM" id="MobiDB-lite"/>
    </source>
</evidence>
<sequence length="387" mass="42744">GSDETTASAPSDDDEVAVTEPEIDDPTDSAPTDDEEGDYCNCDVNEFGDPIGWKHNEIWLDVVVILDTSESMGTVALDYAGALIESFFSDSVEDVIVTDTEAPFYSRVGVILMSDTYEVLYDLNMTKNDKIQSKVSIKEGVNEINVIDAFKAALDMFNKGLESKPERANTRQVIYYITNSDAKNDMNDLNQFKASHGVVIVNKFHQTGKVAHPGLMGLASEGYYYSNSGYTKALQSFCKANCFCKRDKQPLGGVDPAIKASGGCYHVALVGVPFIRAKTTCANNRGILATIHDEEKARFLGKLVDNTDSQYIWIGYKKSDDGVWKWEDQSDDPYTNWSDNVKSKAPTAKCAFLNATDPDLQWSAGNCRRGFPYVCQYTPCSVGYKDC</sequence>
<dbReference type="PROSITE" id="PS50041">
    <property type="entry name" value="C_TYPE_LECTIN_2"/>
    <property type="match status" value="1"/>
</dbReference>
<dbReference type="Pfam" id="PF00059">
    <property type="entry name" value="Lectin_C"/>
    <property type="match status" value="1"/>
</dbReference>
<dbReference type="Proteomes" id="UP001432027">
    <property type="component" value="Unassembled WGS sequence"/>
</dbReference>
<organism evidence="4 5">
    <name type="scientific">Pristionchus entomophagus</name>
    <dbReference type="NCBI Taxonomy" id="358040"/>
    <lineage>
        <taxon>Eukaryota</taxon>
        <taxon>Metazoa</taxon>
        <taxon>Ecdysozoa</taxon>
        <taxon>Nematoda</taxon>
        <taxon>Chromadorea</taxon>
        <taxon>Rhabditida</taxon>
        <taxon>Rhabditina</taxon>
        <taxon>Diplogasteromorpha</taxon>
        <taxon>Diplogasteroidea</taxon>
        <taxon>Neodiplogasteridae</taxon>
        <taxon>Pristionchus</taxon>
    </lineage>
</organism>
<feature type="non-terminal residue" evidence="4">
    <location>
        <position position="1"/>
    </location>
</feature>